<keyword evidence="1" id="KW-0472">Membrane</keyword>
<dbReference type="EMBL" id="BK015914">
    <property type="protein sequence ID" value="DAF84980.1"/>
    <property type="molecule type" value="Genomic_DNA"/>
</dbReference>
<reference evidence="2" key="1">
    <citation type="journal article" date="2021" name="Proc. Natl. Acad. Sci. U.S.A.">
        <title>A Catalog of Tens of Thousands of Viruses from Human Metagenomes Reveals Hidden Associations with Chronic Diseases.</title>
        <authorList>
            <person name="Tisza M.J."/>
            <person name="Buck C.B."/>
        </authorList>
    </citation>
    <scope>NUCLEOTIDE SEQUENCE</scope>
    <source>
        <strain evidence="2">CtEw721</strain>
    </source>
</reference>
<keyword evidence="1" id="KW-0812">Transmembrane</keyword>
<dbReference type="Pfam" id="PF09682">
    <property type="entry name" value="Phage_holin_6_1"/>
    <property type="match status" value="1"/>
</dbReference>
<proteinExistence type="predicted"/>
<evidence type="ECO:0000256" key="1">
    <source>
        <dbReference type="SAM" id="Phobius"/>
    </source>
</evidence>
<feature type="transmembrane region" description="Helical" evidence="1">
    <location>
        <begin position="6"/>
        <end position="29"/>
    </location>
</feature>
<dbReference type="InterPro" id="IPR010026">
    <property type="entry name" value="Phage_holin_LL-H"/>
</dbReference>
<name>A0A8S5TRZ6_9CAUD</name>
<organism evidence="2">
    <name type="scientific">Siphoviridae sp. ctEw721</name>
    <dbReference type="NCBI Taxonomy" id="2825400"/>
    <lineage>
        <taxon>Viruses</taxon>
        <taxon>Duplodnaviria</taxon>
        <taxon>Heunggongvirae</taxon>
        <taxon>Uroviricota</taxon>
        <taxon>Caudoviricetes</taxon>
    </lineage>
</organism>
<evidence type="ECO:0000313" key="2">
    <source>
        <dbReference type="EMBL" id="DAF84980.1"/>
    </source>
</evidence>
<accession>A0A8S5TRZ6</accession>
<sequence length="109" mass="12516">MEDKIMLIIFIVVIAAIIIAAVVFLIKILKMKPEERTKLLKTYLKGVIAWAEQEFAGSGRGAEKIEAVEKYFKEHASWLLKIVLKLSGKENLRELIEEGLKELKENFEK</sequence>
<protein>
    <submittedName>
        <fullName evidence="2">Holin</fullName>
    </submittedName>
</protein>
<keyword evidence="1" id="KW-1133">Transmembrane helix</keyword>